<dbReference type="RefSeq" id="WP_134171098.1">
    <property type="nucleotide sequence ID" value="NZ_SODD01000050.1"/>
</dbReference>
<dbReference type="Proteomes" id="UP000294743">
    <property type="component" value="Unassembled WGS sequence"/>
</dbReference>
<accession>A0A4R7ZFS2</accession>
<sequence>MKKETCFVRDLDKQLLDEATEIVRKKGITIKTAKGNLEYILKDYVRLQQMGILENPYFLKQVENIIDNRCNRMERTLGGRLYTLTGELAIQTGITNRLVADSVATFSEDAPEERINNYRVLAVDDLRNKKKPSTYIELIKDETEDYDG</sequence>
<dbReference type="AlphaFoldDB" id="A0A4R7ZFS2"/>
<protein>
    <submittedName>
        <fullName evidence="1">Uncharacterized protein</fullName>
    </submittedName>
</protein>
<evidence type="ECO:0000313" key="2">
    <source>
        <dbReference type="Proteomes" id="UP000294743"/>
    </source>
</evidence>
<reference evidence="1 2" key="1">
    <citation type="submission" date="2019-03" db="EMBL/GenBank/DDBJ databases">
        <title>Genomic Encyclopedia of Type Strains, Phase IV (KMG-IV): sequencing the most valuable type-strain genomes for metagenomic binning, comparative biology and taxonomic classification.</title>
        <authorList>
            <person name="Goeker M."/>
        </authorList>
    </citation>
    <scope>NUCLEOTIDE SEQUENCE [LARGE SCALE GENOMIC DNA]</scope>
    <source>
        <strain evidence="1 2">DSM 28867</strain>
    </source>
</reference>
<name>A0A4R7ZFS2_9FIRM</name>
<evidence type="ECO:0000313" key="1">
    <source>
        <dbReference type="EMBL" id="TDW13103.1"/>
    </source>
</evidence>
<gene>
    <name evidence="1" type="ORF">EDD63_1509</name>
</gene>
<comment type="caution">
    <text evidence="1">The sequence shown here is derived from an EMBL/GenBank/DDBJ whole genome shotgun (WGS) entry which is preliminary data.</text>
</comment>
<keyword evidence="2" id="KW-1185">Reference proteome</keyword>
<organism evidence="1 2">
    <name type="scientific">Breznakia blatticola</name>
    <dbReference type="NCBI Taxonomy" id="1754012"/>
    <lineage>
        <taxon>Bacteria</taxon>
        <taxon>Bacillati</taxon>
        <taxon>Bacillota</taxon>
        <taxon>Erysipelotrichia</taxon>
        <taxon>Erysipelotrichales</taxon>
        <taxon>Erysipelotrichaceae</taxon>
        <taxon>Breznakia</taxon>
    </lineage>
</organism>
<dbReference type="EMBL" id="SODD01000050">
    <property type="protein sequence ID" value="TDW13103.1"/>
    <property type="molecule type" value="Genomic_DNA"/>
</dbReference>
<dbReference type="OrthoDB" id="9804145at2"/>
<proteinExistence type="predicted"/>